<protein>
    <submittedName>
        <fullName evidence="1">Uncharacterized protein</fullName>
    </submittedName>
</protein>
<dbReference type="HOGENOM" id="CLU_116628_0_0_3"/>
<gene>
    <name evidence="1" type="ordered locus">PCC8801_1546</name>
</gene>
<sequence length="145" mass="16662">MSMNMASEEQVKHYLAHWFQLGKKVLLPKHQQALCPSKIFEGNSYSSEFESFWQYILTTDADCYLEGTEQTIQELLSPQWELIDCARCRMPFPITTAGISSTCCPCFDLPSWPNNELPLPRFPIDNCAHLESIRQRLVLGNSEDN</sequence>
<reference evidence="2" key="1">
    <citation type="journal article" date="2011" name="MBio">
        <title>Novel metabolic attributes of the genus Cyanothece, comprising a group of unicellular nitrogen-fixing Cyanobacteria.</title>
        <authorList>
            <person name="Bandyopadhyay A."/>
            <person name="Elvitigala T."/>
            <person name="Welsh E."/>
            <person name="Stockel J."/>
            <person name="Liberton M."/>
            <person name="Min H."/>
            <person name="Sherman L.A."/>
            <person name="Pakrasi H.B."/>
        </authorList>
    </citation>
    <scope>NUCLEOTIDE SEQUENCE [LARGE SCALE GENOMIC DNA]</scope>
    <source>
        <strain evidence="2">PCC 8801</strain>
    </source>
</reference>
<dbReference type="Proteomes" id="UP000008204">
    <property type="component" value="Chromosome"/>
</dbReference>
<dbReference type="eggNOG" id="ENOG50317WH">
    <property type="taxonomic scope" value="Bacteria"/>
</dbReference>
<dbReference type="STRING" id="41431.PCC8801_1546"/>
<evidence type="ECO:0000313" key="1">
    <source>
        <dbReference type="EMBL" id="ACK65599.1"/>
    </source>
</evidence>
<dbReference type="RefSeq" id="WP_012594872.1">
    <property type="nucleotide sequence ID" value="NC_011726.1"/>
</dbReference>
<dbReference type="KEGG" id="cyp:PCC8801_1546"/>
<evidence type="ECO:0000313" key="2">
    <source>
        <dbReference type="Proteomes" id="UP000008204"/>
    </source>
</evidence>
<dbReference type="OrthoDB" id="485097at2"/>
<keyword evidence="2" id="KW-1185">Reference proteome</keyword>
<name>B7JUQ5_RIPO1</name>
<proteinExistence type="predicted"/>
<organism evidence="1 2">
    <name type="scientific">Rippkaea orientalis (strain PCC 8801 / RF-1)</name>
    <name type="common">Cyanothece sp. (strain PCC 8801)</name>
    <dbReference type="NCBI Taxonomy" id="41431"/>
    <lineage>
        <taxon>Bacteria</taxon>
        <taxon>Bacillati</taxon>
        <taxon>Cyanobacteriota</taxon>
        <taxon>Cyanophyceae</taxon>
        <taxon>Oscillatoriophycideae</taxon>
        <taxon>Chroococcales</taxon>
        <taxon>Aphanothecaceae</taxon>
        <taxon>Rippkaea</taxon>
        <taxon>Rippkaea orientalis</taxon>
    </lineage>
</organism>
<accession>B7JUQ5</accession>
<dbReference type="AlphaFoldDB" id="B7JUQ5"/>
<dbReference type="EMBL" id="CP001287">
    <property type="protein sequence ID" value="ACK65599.1"/>
    <property type="molecule type" value="Genomic_DNA"/>
</dbReference>